<proteinExistence type="predicted"/>
<name>A0A381X591_9ZZZZ</name>
<dbReference type="AlphaFoldDB" id="A0A381X591"/>
<gene>
    <name evidence="1" type="ORF">METZ01_LOCUS112505</name>
</gene>
<dbReference type="EMBL" id="UINC01013885">
    <property type="protein sequence ID" value="SVA59651.1"/>
    <property type="molecule type" value="Genomic_DNA"/>
</dbReference>
<protein>
    <submittedName>
        <fullName evidence="1">Uncharacterized protein</fullName>
    </submittedName>
</protein>
<evidence type="ECO:0000313" key="1">
    <source>
        <dbReference type="EMBL" id="SVA59651.1"/>
    </source>
</evidence>
<reference evidence="1" key="1">
    <citation type="submission" date="2018-05" db="EMBL/GenBank/DDBJ databases">
        <authorList>
            <person name="Lanie J.A."/>
            <person name="Ng W.-L."/>
            <person name="Kazmierczak K.M."/>
            <person name="Andrzejewski T.M."/>
            <person name="Davidsen T.M."/>
            <person name="Wayne K.J."/>
            <person name="Tettelin H."/>
            <person name="Glass J.I."/>
            <person name="Rusch D."/>
            <person name="Podicherti R."/>
            <person name="Tsui H.-C.T."/>
            <person name="Winkler M.E."/>
        </authorList>
    </citation>
    <scope>NUCLEOTIDE SEQUENCE</scope>
</reference>
<organism evidence="1">
    <name type="scientific">marine metagenome</name>
    <dbReference type="NCBI Taxonomy" id="408172"/>
    <lineage>
        <taxon>unclassified sequences</taxon>
        <taxon>metagenomes</taxon>
        <taxon>ecological metagenomes</taxon>
    </lineage>
</organism>
<sequence length="59" mass="6606">MQIFHSDLLIMIVYQTSWQSTVSYSGASIITCTFTLMQVWDDAPSRISNFNAGLDSTNV</sequence>
<accession>A0A381X591</accession>